<comment type="subcellular location">
    <subcellularLocation>
        <location evidence="2">Membrane</location>
    </subcellularLocation>
</comment>
<protein>
    <recommendedName>
        <fullName evidence="3">histidine kinase</fullName>
        <ecNumber evidence="3">2.7.13.3</ecNumber>
    </recommendedName>
</protein>
<keyword evidence="13" id="KW-0067">ATP-binding</keyword>
<dbReference type="SUPFAM" id="SSF55874">
    <property type="entry name" value="ATPase domain of HSP90 chaperone/DNA topoisomerase II/histidine kinase"/>
    <property type="match status" value="1"/>
</dbReference>
<dbReference type="Proteomes" id="UP001079657">
    <property type="component" value="Unassembled WGS sequence"/>
</dbReference>
<dbReference type="SMART" id="SM00091">
    <property type="entry name" value="PAS"/>
    <property type="match status" value="1"/>
</dbReference>
<evidence type="ECO:0000259" key="12">
    <source>
        <dbReference type="PROSITE" id="PS50885"/>
    </source>
</evidence>
<dbReference type="NCBIfam" id="TIGR00229">
    <property type="entry name" value="sensory_box"/>
    <property type="match status" value="1"/>
</dbReference>
<dbReference type="InterPro" id="IPR035965">
    <property type="entry name" value="PAS-like_dom_sf"/>
</dbReference>
<dbReference type="CDD" id="cd00082">
    <property type="entry name" value="HisKA"/>
    <property type="match status" value="1"/>
</dbReference>
<dbReference type="Gene3D" id="3.30.565.10">
    <property type="entry name" value="Histidine kinase-like ATPase, C-terminal domain"/>
    <property type="match status" value="1"/>
</dbReference>
<organism evidence="13 14">
    <name type="scientific">Clostridium ganghwense</name>
    <dbReference type="NCBI Taxonomy" id="312089"/>
    <lineage>
        <taxon>Bacteria</taxon>
        <taxon>Bacillati</taxon>
        <taxon>Bacillota</taxon>
        <taxon>Clostridia</taxon>
        <taxon>Eubacteriales</taxon>
        <taxon>Clostridiaceae</taxon>
        <taxon>Clostridium</taxon>
    </lineage>
</organism>
<dbReference type="InterPro" id="IPR003661">
    <property type="entry name" value="HisK_dim/P_dom"/>
</dbReference>
<dbReference type="InterPro" id="IPR003660">
    <property type="entry name" value="HAMP_dom"/>
</dbReference>
<evidence type="ECO:0000256" key="8">
    <source>
        <dbReference type="ARBA" id="ARBA00023136"/>
    </source>
</evidence>
<dbReference type="PROSITE" id="PS50112">
    <property type="entry name" value="PAS"/>
    <property type="match status" value="1"/>
</dbReference>
<keyword evidence="8 9" id="KW-0472">Membrane</keyword>
<dbReference type="RefSeq" id="WP_268051627.1">
    <property type="nucleotide sequence ID" value="NZ_JAPQES010000007.1"/>
</dbReference>
<dbReference type="GO" id="GO:0005524">
    <property type="term" value="F:ATP binding"/>
    <property type="evidence" value="ECO:0007669"/>
    <property type="project" value="UniProtKB-KW"/>
</dbReference>
<evidence type="ECO:0000256" key="6">
    <source>
        <dbReference type="ARBA" id="ARBA00022777"/>
    </source>
</evidence>
<dbReference type="Pfam" id="PF00512">
    <property type="entry name" value="HisKA"/>
    <property type="match status" value="1"/>
</dbReference>
<dbReference type="CDD" id="cd00075">
    <property type="entry name" value="HATPase"/>
    <property type="match status" value="1"/>
</dbReference>
<dbReference type="Pfam" id="PF02518">
    <property type="entry name" value="HATPase_c"/>
    <property type="match status" value="1"/>
</dbReference>
<dbReference type="SMART" id="SM00388">
    <property type="entry name" value="HisKA"/>
    <property type="match status" value="1"/>
</dbReference>
<dbReference type="PANTHER" id="PTHR45453:SF1">
    <property type="entry name" value="PHOSPHATE REGULON SENSOR PROTEIN PHOR"/>
    <property type="match status" value="1"/>
</dbReference>
<accession>A0ABT4CTG5</accession>
<dbReference type="EC" id="2.7.13.3" evidence="3"/>
<dbReference type="CDD" id="cd00130">
    <property type="entry name" value="PAS"/>
    <property type="match status" value="1"/>
</dbReference>
<comment type="catalytic activity">
    <reaction evidence="1">
        <text>ATP + protein L-histidine = ADP + protein N-phospho-L-histidine.</text>
        <dbReference type="EC" id="2.7.13.3"/>
    </reaction>
</comment>
<dbReference type="InterPro" id="IPR003594">
    <property type="entry name" value="HATPase_dom"/>
</dbReference>
<dbReference type="InterPro" id="IPR000014">
    <property type="entry name" value="PAS"/>
</dbReference>
<feature type="domain" description="Histidine kinase" evidence="10">
    <location>
        <begin position="351"/>
        <end position="566"/>
    </location>
</feature>
<keyword evidence="14" id="KW-1185">Reference proteome</keyword>
<keyword evidence="5" id="KW-0808">Transferase</keyword>
<dbReference type="InterPro" id="IPR005467">
    <property type="entry name" value="His_kinase_dom"/>
</dbReference>
<keyword evidence="9" id="KW-1133">Transmembrane helix</keyword>
<dbReference type="InterPro" id="IPR050351">
    <property type="entry name" value="BphY/WalK/GraS-like"/>
</dbReference>
<evidence type="ECO:0000256" key="1">
    <source>
        <dbReference type="ARBA" id="ARBA00000085"/>
    </source>
</evidence>
<dbReference type="SUPFAM" id="SSF158472">
    <property type="entry name" value="HAMP domain-like"/>
    <property type="match status" value="1"/>
</dbReference>
<dbReference type="InterPro" id="IPR013767">
    <property type="entry name" value="PAS_fold"/>
</dbReference>
<keyword evidence="13" id="KW-0547">Nucleotide-binding</keyword>
<evidence type="ECO:0000256" key="2">
    <source>
        <dbReference type="ARBA" id="ARBA00004370"/>
    </source>
</evidence>
<comment type="caution">
    <text evidence="13">The sequence shown here is derived from an EMBL/GenBank/DDBJ whole genome shotgun (WGS) entry which is preliminary data.</text>
</comment>
<evidence type="ECO:0000256" key="4">
    <source>
        <dbReference type="ARBA" id="ARBA00022553"/>
    </source>
</evidence>
<proteinExistence type="predicted"/>
<dbReference type="EMBL" id="JAPQES010000007">
    <property type="protein sequence ID" value="MCY6372339.1"/>
    <property type="molecule type" value="Genomic_DNA"/>
</dbReference>
<dbReference type="InterPro" id="IPR004358">
    <property type="entry name" value="Sig_transdc_His_kin-like_C"/>
</dbReference>
<dbReference type="PANTHER" id="PTHR45453">
    <property type="entry name" value="PHOSPHATE REGULON SENSOR PROTEIN PHOR"/>
    <property type="match status" value="1"/>
</dbReference>
<keyword evidence="6" id="KW-0418">Kinase</keyword>
<sequence length="566" mass="64568">MKSKLMLSILSTIILSLAMITALYMTIVNYQHEENIKKSLKVNNELAINLLNSGAIVDKNIYFNNFNKSNFRVTLIDKNGVVLYDSDAQPEEMDNHNERKEIVEARKYREGYSVRLSKSLKKTMMYYATSFGDGYVIRSSMPTEVVIGFEGKYLEYYAIVLLIVFSISVIFSSKLSYIIVKPIKDLEFITSRIAKGEFGRRVSINSKDEIGQLANTFNHMADRLQYTLRDSIEKQNKLEAILKSMDSGVIAVDKSNRVININPYAQKIFGVEKEIIGQNLMNCIRNYELQDIFENNEECKEIKILWPEERNLKVKTADIISDNEHIGTVAVVQDITDIKRLENMRSQFVANVSHELKTPLTSIKGFAETLRYVGDTETREKFLGIIDDEVDRLTRLIGDILTLSDIEQQRETKVKEVIDVTPVIKDVCNLMKHTANTKNIGIRIISEALPTIYGDKDRFKQMLINLTDNAIKYSENGDKVNIGTKVENNNCIIWVEDTGPGISKDHMPRLFERFYRVDKARSRSRGGTGLGLAIVKHIVLSFDGEIFVESELGKGTKFTVQIPLMR</sequence>
<dbReference type="SMART" id="SM00387">
    <property type="entry name" value="HATPase_c"/>
    <property type="match status" value="1"/>
</dbReference>
<dbReference type="SMART" id="SM00304">
    <property type="entry name" value="HAMP"/>
    <property type="match status" value="1"/>
</dbReference>
<feature type="domain" description="PAS" evidence="11">
    <location>
        <begin position="234"/>
        <end position="274"/>
    </location>
</feature>
<dbReference type="NCBIfam" id="NF046044">
    <property type="entry name" value="PnpS"/>
    <property type="match status" value="1"/>
</dbReference>
<dbReference type="Pfam" id="PF00672">
    <property type="entry name" value="HAMP"/>
    <property type="match status" value="1"/>
</dbReference>
<evidence type="ECO:0000259" key="11">
    <source>
        <dbReference type="PROSITE" id="PS50112"/>
    </source>
</evidence>
<reference evidence="13" key="1">
    <citation type="submission" date="2022-12" db="EMBL/GenBank/DDBJ databases">
        <authorList>
            <person name="Wang J."/>
        </authorList>
    </citation>
    <scope>NUCLEOTIDE SEQUENCE</scope>
    <source>
        <strain evidence="13">HY-42-06</strain>
    </source>
</reference>
<dbReference type="Pfam" id="PF00989">
    <property type="entry name" value="PAS"/>
    <property type="match status" value="1"/>
</dbReference>
<evidence type="ECO:0000256" key="3">
    <source>
        <dbReference type="ARBA" id="ARBA00012438"/>
    </source>
</evidence>
<evidence type="ECO:0000313" key="13">
    <source>
        <dbReference type="EMBL" id="MCY6372339.1"/>
    </source>
</evidence>
<evidence type="ECO:0000256" key="9">
    <source>
        <dbReference type="SAM" id="Phobius"/>
    </source>
</evidence>
<dbReference type="InterPro" id="IPR036097">
    <property type="entry name" value="HisK_dim/P_sf"/>
</dbReference>
<dbReference type="Gene3D" id="6.10.340.10">
    <property type="match status" value="1"/>
</dbReference>
<evidence type="ECO:0000256" key="5">
    <source>
        <dbReference type="ARBA" id="ARBA00022679"/>
    </source>
</evidence>
<keyword evidence="9" id="KW-0812">Transmembrane</keyword>
<name>A0ABT4CTG5_9CLOT</name>
<dbReference type="CDD" id="cd06225">
    <property type="entry name" value="HAMP"/>
    <property type="match status" value="1"/>
</dbReference>
<dbReference type="Gene3D" id="3.30.450.20">
    <property type="entry name" value="PAS domain"/>
    <property type="match status" value="1"/>
</dbReference>
<dbReference type="PROSITE" id="PS50885">
    <property type="entry name" value="HAMP"/>
    <property type="match status" value="1"/>
</dbReference>
<keyword evidence="7" id="KW-0902">Two-component regulatory system</keyword>
<dbReference type="PROSITE" id="PS50109">
    <property type="entry name" value="HIS_KIN"/>
    <property type="match status" value="1"/>
</dbReference>
<dbReference type="InterPro" id="IPR036890">
    <property type="entry name" value="HATPase_C_sf"/>
</dbReference>
<feature type="transmembrane region" description="Helical" evidence="9">
    <location>
        <begin position="6"/>
        <end position="28"/>
    </location>
</feature>
<evidence type="ECO:0000259" key="10">
    <source>
        <dbReference type="PROSITE" id="PS50109"/>
    </source>
</evidence>
<dbReference type="SUPFAM" id="SSF55785">
    <property type="entry name" value="PYP-like sensor domain (PAS domain)"/>
    <property type="match status" value="1"/>
</dbReference>
<dbReference type="PRINTS" id="PR00344">
    <property type="entry name" value="BCTRLSENSOR"/>
</dbReference>
<evidence type="ECO:0000313" key="14">
    <source>
        <dbReference type="Proteomes" id="UP001079657"/>
    </source>
</evidence>
<gene>
    <name evidence="13" type="ORF">OXH55_17040</name>
</gene>
<evidence type="ECO:0000256" key="7">
    <source>
        <dbReference type="ARBA" id="ARBA00023012"/>
    </source>
</evidence>
<feature type="transmembrane region" description="Helical" evidence="9">
    <location>
        <begin position="156"/>
        <end position="180"/>
    </location>
</feature>
<dbReference type="SUPFAM" id="SSF47384">
    <property type="entry name" value="Homodimeric domain of signal transducing histidine kinase"/>
    <property type="match status" value="1"/>
</dbReference>
<dbReference type="Gene3D" id="1.10.287.130">
    <property type="match status" value="1"/>
</dbReference>
<feature type="domain" description="HAMP" evidence="12">
    <location>
        <begin position="177"/>
        <end position="229"/>
    </location>
</feature>
<keyword evidence="4" id="KW-0597">Phosphoprotein</keyword>